<dbReference type="Proteomes" id="UP000232062">
    <property type="component" value="Unassembled WGS sequence"/>
</dbReference>
<dbReference type="EMBL" id="PIQI01000025">
    <property type="protein sequence ID" value="PJZ04151.1"/>
    <property type="molecule type" value="Genomic_DNA"/>
</dbReference>
<accession>A0A2M9W9E4</accession>
<sequence>MNKMLLLLVLMAPPLWAQPAACTPGSGTCITASEDKNVFLHATCDNDGALLISLEAPHGSLSDADIHNRAGQDGGGWTCASGALRGHCNILYDRVPGAMLDMLSGSAGREVRLAGALPEGRPLHFSAASLRLWADALPARCQ</sequence>
<keyword evidence="3" id="KW-1185">Reference proteome</keyword>
<gene>
    <name evidence="2" type="ORF">PRCB_17940</name>
</gene>
<protein>
    <submittedName>
        <fullName evidence="2">Uncharacterized protein</fullName>
    </submittedName>
</protein>
<evidence type="ECO:0000313" key="2">
    <source>
        <dbReference type="EMBL" id="PJZ04151.1"/>
    </source>
</evidence>
<dbReference type="OrthoDB" id="9877468at2"/>
<name>A0A2M9W9E4_9GAMM</name>
<dbReference type="RefSeq" id="WP_100702971.1">
    <property type="nucleotide sequence ID" value="NZ_PIQI01000025.1"/>
</dbReference>
<organism evidence="2 3">
    <name type="scientific">Pantoea rodasii</name>
    <dbReference type="NCBI Taxonomy" id="1076549"/>
    <lineage>
        <taxon>Bacteria</taxon>
        <taxon>Pseudomonadati</taxon>
        <taxon>Pseudomonadota</taxon>
        <taxon>Gammaproteobacteria</taxon>
        <taxon>Enterobacterales</taxon>
        <taxon>Erwiniaceae</taxon>
        <taxon>Pantoea</taxon>
    </lineage>
</organism>
<keyword evidence="1" id="KW-0732">Signal</keyword>
<proteinExistence type="predicted"/>
<reference evidence="2 3" key="1">
    <citation type="submission" date="2017-11" db="EMBL/GenBank/DDBJ databases">
        <title>The genome sequence of Pantoea rodasii DSM 26611.</title>
        <authorList>
            <person name="Gao J."/>
            <person name="Mao X."/>
            <person name="Sun J."/>
        </authorList>
    </citation>
    <scope>NUCLEOTIDE SEQUENCE [LARGE SCALE GENOMIC DNA]</scope>
    <source>
        <strain evidence="2 3">DSM 26611</strain>
    </source>
</reference>
<evidence type="ECO:0000313" key="3">
    <source>
        <dbReference type="Proteomes" id="UP000232062"/>
    </source>
</evidence>
<feature type="signal peptide" evidence="1">
    <location>
        <begin position="1"/>
        <end position="17"/>
    </location>
</feature>
<dbReference type="AlphaFoldDB" id="A0A2M9W9E4"/>
<comment type="caution">
    <text evidence="2">The sequence shown here is derived from an EMBL/GenBank/DDBJ whole genome shotgun (WGS) entry which is preliminary data.</text>
</comment>
<evidence type="ECO:0000256" key="1">
    <source>
        <dbReference type="SAM" id="SignalP"/>
    </source>
</evidence>
<feature type="chain" id="PRO_5014786829" evidence="1">
    <location>
        <begin position="18"/>
        <end position="142"/>
    </location>
</feature>